<sequence>MQPRPLEPNEPVVLALVDAVTAWQDALEQTLSASGLTYAKWLLLRAIKRGDFVRGAPLPGAMPIDVPQSELLLHELRRDGWIEHAEATTPCIADTAASRLERVSQALSALHSVSVAPFNPQERVALGSLLERMKLRLNDHTMRQIRVGGEAARQDRLASAGGTGATAGGIAPQGGAPAPCASCTGLPPVAHRPASCPTLASARF</sequence>
<accession>A0A4P7LHS7</accession>
<dbReference type="InterPro" id="IPR036390">
    <property type="entry name" value="WH_DNA-bd_sf"/>
</dbReference>
<dbReference type="KEGG" id="cox:E0W60_16760"/>
<dbReference type="RefSeq" id="WP_135704994.1">
    <property type="nucleotide sequence ID" value="NZ_CP038635.1"/>
</dbReference>
<dbReference type="Gene3D" id="1.10.10.10">
    <property type="entry name" value="Winged helix-like DNA-binding domain superfamily/Winged helix DNA-binding domain"/>
    <property type="match status" value="1"/>
</dbReference>
<gene>
    <name evidence="1" type="ORF">E0W60_16760</name>
</gene>
<organism evidence="1 2">
    <name type="scientific">Cupriavidus oxalaticus</name>
    <dbReference type="NCBI Taxonomy" id="96344"/>
    <lineage>
        <taxon>Bacteria</taxon>
        <taxon>Pseudomonadati</taxon>
        <taxon>Pseudomonadota</taxon>
        <taxon>Betaproteobacteria</taxon>
        <taxon>Burkholderiales</taxon>
        <taxon>Burkholderiaceae</taxon>
        <taxon>Cupriavidus</taxon>
    </lineage>
</organism>
<dbReference type="OrthoDB" id="8964156at2"/>
<dbReference type="STRING" id="1349762.GCA_001592245_02175"/>
<evidence type="ECO:0000313" key="2">
    <source>
        <dbReference type="Proteomes" id="UP000295294"/>
    </source>
</evidence>
<dbReference type="InterPro" id="IPR036388">
    <property type="entry name" value="WH-like_DNA-bd_sf"/>
</dbReference>
<dbReference type="Proteomes" id="UP000295294">
    <property type="component" value="Chromosome 2"/>
</dbReference>
<reference evidence="1 2" key="1">
    <citation type="submission" date="2019-03" db="EMBL/GenBank/DDBJ databases">
        <title>Efficiently degradation of phenoxyalkanoic acid herbicides by Cupriavidus oxalaticus strain X32.</title>
        <authorList>
            <person name="Sheng X."/>
        </authorList>
    </citation>
    <scope>NUCLEOTIDE SEQUENCE [LARGE SCALE GENOMIC DNA]</scope>
    <source>
        <strain evidence="1 2">X32</strain>
    </source>
</reference>
<dbReference type="EMBL" id="CP038635">
    <property type="protein sequence ID" value="QBY52813.1"/>
    <property type="molecule type" value="Genomic_DNA"/>
</dbReference>
<protein>
    <submittedName>
        <fullName evidence="1">MarR family transcriptional regulator</fullName>
    </submittedName>
</protein>
<dbReference type="SUPFAM" id="SSF46785">
    <property type="entry name" value="Winged helix' DNA-binding domain"/>
    <property type="match status" value="1"/>
</dbReference>
<evidence type="ECO:0000313" key="1">
    <source>
        <dbReference type="EMBL" id="QBY52813.1"/>
    </source>
</evidence>
<name>A0A4P7LHS7_9BURK</name>
<dbReference type="AlphaFoldDB" id="A0A4P7LHS7"/>
<proteinExistence type="predicted"/>